<protein>
    <recommendedName>
        <fullName evidence="5">MORN repeat-containing protein</fullName>
    </recommendedName>
</protein>
<name>A0ABS5KAC7_9BACT</name>
<dbReference type="InterPro" id="IPR003409">
    <property type="entry name" value="MORN"/>
</dbReference>
<dbReference type="SMART" id="SM00698">
    <property type="entry name" value="MORN"/>
    <property type="match status" value="3"/>
</dbReference>
<dbReference type="SUPFAM" id="SSF82185">
    <property type="entry name" value="Histone H3 K4-specific methyltransferase SET7/9 N-terminal domain"/>
    <property type="match status" value="1"/>
</dbReference>
<evidence type="ECO:0000256" key="2">
    <source>
        <dbReference type="SAM" id="Phobius"/>
    </source>
</evidence>
<keyword evidence="4" id="KW-1185">Reference proteome</keyword>
<keyword evidence="2" id="KW-1133">Transmembrane helix</keyword>
<comment type="caution">
    <text evidence="3">The sequence shown here is derived from an EMBL/GenBank/DDBJ whole genome shotgun (WGS) entry which is preliminary data.</text>
</comment>
<evidence type="ECO:0008006" key="5">
    <source>
        <dbReference type="Google" id="ProtNLM"/>
    </source>
</evidence>
<sequence length="298" mass="33952">MKQSLKNIIAGFVILVFVALWLNSHIQLNGLNTTLMQYRDELSFYQLKSLADSLLNSNEDARALELFAVIDSMGSSDHYSNRAREIIEARKMDNTSYTELADKLRRRSNAIRQLLANKHELNDSLESVKSSLGTLQHENDSMRVSNRYISQKVNELSDSIGAITPMDALVLQNADGVTIRYIGGTNDGQAEGFGYAIFDSKSFYEGYWHSNQRWGTGKYHWPNGDFYEGEYANDLRNGYGIYHFSSGELYKGHWKNDLRHGHGILLSKDGKVLFRGKWKDNEPVKKTTNHLLNISLLE</sequence>
<dbReference type="RefSeq" id="WP_212228356.1">
    <property type="nucleotide sequence ID" value="NZ_JAGUCN010000011.1"/>
</dbReference>
<dbReference type="Pfam" id="PF02493">
    <property type="entry name" value="MORN"/>
    <property type="match status" value="3"/>
</dbReference>
<evidence type="ECO:0000313" key="3">
    <source>
        <dbReference type="EMBL" id="MBS2211978.1"/>
    </source>
</evidence>
<feature type="transmembrane region" description="Helical" evidence="2">
    <location>
        <begin position="7"/>
        <end position="26"/>
    </location>
</feature>
<accession>A0ABS5KAC7</accession>
<evidence type="ECO:0000313" key="4">
    <source>
        <dbReference type="Proteomes" id="UP000721861"/>
    </source>
</evidence>
<dbReference type="PANTHER" id="PTHR23084:SF263">
    <property type="entry name" value="MORN REPEAT-CONTAINING PROTEIN 1"/>
    <property type="match status" value="1"/>
</dbReference>
<keyword evidence="2" id="KW-0812">Transmembrane</keyword>
<dbReference type="PANTHER" id="PTHR23084">
    <property type="entry name" value="PHOSPHATIDYLINOSITOL-4-PHOSPHATE 5-KINASE RELATED"/>
    <property type="match status" value="1"/>
</dbReference>
<reference evidence="3 4" key="1">
    <citation type="journal article" date="2014" name="Int. J. Syst. Evol. Microbiol.">
        <title>Carboxylicivirga gen. nov. in the family Marinilabiliaceae with two novel species, Carboxylicivirga mesophila sp. nov. and Carboxylicivirga taeanensis sp. nov., and reclassification of Cytophaga fermentans as Saccharicrinis fermentans gen. nov., comb. nov.</title>
        <authorList>
            <person name="Yang S.H."/>
            <person name="Seo H.S."/>
            <person name="Woo J.H."/>
            <person name="Oh H.M."/>
            <person name="Jang H."/>
            <person name="Lee J.H."/>
            <person name="Kim S.J."/>
            <person name="Kwon K.K."/>
        </authorList>
    </citation>
    <scope>NUCLEOTIDE SEQUENCE [LARGE SCALE GENOMIC DNA]</scope>
    <source>
        <strain evidence="3 4">JCM 18290</strain>
    </source>
</reference>
<dbReference type="Gene3D" id="2.20.110.10">
    <property type="entry name" value="Histone H3 K4-specific methyltransferase SET7/9 N-terminal domain"/>
    <property type="match status" value="2"/>
</dbReference>
<proteinExistence type="predicted"/>
<gene>
    <name evidence="3" type="ORF">KEM09_11215</name>
</gene>
<dbReference type="Proteomes" id="UP000721861">
    <property type="component" value="Unassembled WGS sequence"/>
</dbReference>
<keyword evidence="2" id="KW-0472">Membrane</keyword>
<organism evidence="3 4">
    <name type="scientific">Carboxylicivirga mesophila</name>
    <dbReference type="NCBI Taxonomy" id="1166478"/>
    <lineage>
        <taxon>Bacteria</taxon>
        <taxon>Pseudomonadati</taxon>
        <taxon>Bacteroidota</taxon>
        <taxon>Bacteroidia</taxon>
        <taxon>Marinilabiliales</taxon>
        <taxon>Marinilabiliaceae</taxon>
        <taxon>Carboxylicivirga</taxon>
    </lineage>
</organism>
<evidence type="ECO:0000256" key="1">
    <source>
        <dbReference type="ARBA" id="ARBA00022737"/>
    </source>
</evidence>
<dbReference type="EMBL" id="JAGUCN010000011">
    <property type="protein sequence ID" value="MBS2211978.1"/>
    <property type="molecule type" value="Genomic_DNA"/>
</dbReference>
<keyword evidence="1" id="KW-0677">Repeat</keyword>